<dbReference type="InterPro" id="IPR027939">
    <property type="entry name" value="NMT1/THI5"/>
</dbReference>
<dbReference type="AlphaFoldDB" id="A0A7Y0AD47"/>
<dbReference type="GO" id="GO:0046872">
    <property type="term" value="F:metal ion binding"/>
    <property type="evidence" value="ECO:0007669"/>
    <property type="project" value="UniProtKB-KW"/>
</dbReference>
<evidence type="ECO:0000313" key="14">
    <source>
        <dbReference type="Proteomes" id="UP000559626"/>
    </source>
</evidence>
<organism evidence="13 14">
    <name type="scientific">Hymenobacter polaris</name>
    <dbReference type="NCBI Taxonomy" id="2682546"/>
    <lineage>
        <taxon>Bacteria</taxon>
        <taxon>Pseudomonadati</taxon>
        <taxon>Bacteroidota</taxon>
        <taxon>Cytophagia</taxon>
        <taxon>Cytophagales</taxon>
        <taxon>Hymenobacteraceae</taxon>
        <taxon>Hymenobacter</taxon>
    </lineage>
</organism>
<comment type="function">
    <text evidence="1">Responsible for the formation of the pyrimidine heterocycle in the thiamine biosynthesis pathway. Catalyzes the formation of hydroxymethylpyrimidine phosphate (HMP-P) from histidine and pyridoxal phosphate (PLP). The protein uses PLP and the active site histidine to form HMP-P, generating an inactive enzyme. The enzyme can only undergo a single turnover, which suggests it is a suicide enzyme.</text>
</comment>
<evidence type="ECO:0000256" key="8">
    <source>
        <dbReference type="ARBA" id="ARBA00022977"/>
    </source>
</evidence>
<protein>
    <recommendedName>
        <fullName evidence="10">Thiamine pyrimidine synthase</fullName>
    </recommendedName>
</protein>
<evidence type="ECO:0000256" key="6">
    <source>
        <dbReference type="ARBA" id="ARBA00022723"/>
    </source>
</evidence>
<keyword evidence="14" id="KW-1185">Reference proteome</keyword>
<dbReference type="SUPFAM" id="SSF53850">
    <property type="entry name" value="Periplasmic binding protein-like II"/>
    <property type="match status" value="1"/>
</dbReference>
<evidence type="ECO:0000256" key="11">
    <source>
        <dbReference type="ARBA" id="ARBA00048179"/>
    </source>
</evidence>
<feature type="domain" description="SsuA/THI5-like" evidence="12">
    <location>
        <begin position="3"/>
        <end position="210"/>
    </location>
</feature>
<keyword evidence="9" id="KW-0408">Iron</keyword>
<evidence type="ECO:0000256" key="1">
    <source>
        <dbReference type="ARBA" id="ARBA00003469"/>
    </source>
</evidence>
<evidence type="ECO:0000256" key="5">
    <source>
        <dbReference type="ARBA" id="ARBA00022679"/>
    </source>
</evidence>
<dbReference type="PANTHER" id="PTHR31528">
    <property type="entry name" value="4-AMINO-5-HYDROXYMETHYL-2-METHYLPYRIMIDINE PHOSPHATE SYNTHASE THI11-RELATED"/>
    <property type="match status" value="1"/>
</dbReference>
<keyword evidence="8" id="KW-0784">Thiamine biosynthesis</keyword>
<evidence type="ECO:0000256" key="9">
    <source>
        <dbReference type="ARBA" id="ARBA00023004"/>
    </source>
</evidence>
<comment type="pathway">
    <text evidence="2">Cofactor biosynthesis; thiamine diphosphate biosynthesis.</text>
</comment>
<reference evidence="13 14" key="1">
    <citation type="submission" date="2020-04" db="EMBL/GenBank/DDBJ databases">
        <title>Hymenobacter polaris sp. nov., isolated from Arctic soil.</title>
        <authorList>
            <person name="Dahal R.H."/>
        </authorList>
    </citation>
    <scope>NUCLEOTIDE SEQUENCE [LARGE SCALE GENOMIC DNA]</scope>
    <source>
        <strain evidence="13 14">RP-2-7</strain>
    </source>
</reference>
<evidence type="ECO:0000256" key="10">
    <source>
        <dbReference type="ARBA" id="ARBA00033171"/>
    </source>
</evidence>
<dbReference type="PANTHER" id="PTHR31528:SF1">
    <property type="entry name" value="4-AMINO-5-HYDROXYMETHYL-2-METHYLPYRIMIDINE PHOSPHATE SYNTHASE THI11-RELATED"/>
    <property type="match status" value="1"/>
</dbReference>
<proteinExistence type="inferred from homology"/>
<dbReference type="Pfam" id="PF09084">
    <property type="entry name" value="NMT1"/>
    <property type="match status" value="1"/>
</dbReference>
<comment type="caution">
    <text evidence="13">The sequence shown here is derived from an EMBL/GenBank/DDBJ whole genome shotgun (WGS) entry which is preliminary data.</text>
</comment>
<evidence type="ECO:0000259" key="12">
    <source>
        <dbReference type="Pfam" id="PF09084"/>
    </source>
</evidence>
<gene>
    <name evidence="13" type="ORF">HHL22_08120</name>
</gene>
<evidence type="ECO:0000256" key="3">
    <source>
        <dbReference type="ARBA" id="ARBA00009406"/>
    </source>
</evidence>
<dbReference type="InterPro" id="IPR015168">
    <property type="entry name" value="SsuA/THI5"/>
</dbReference>
<dbReference type="GO" id="GO:0009228">
    <property type="term" value="P:thiamine biosynthetic process"/>
    <property type="evidence" value="ECO:0007669"/>
    <property type="project" value="UniProtKB-KW"/>
</dbReference>
<sequence length="288" mass="30992">MDAQQQGLYAAAGLEVVLLSPKADAYATTPARRLVAGEVDLAVASSETVLSYRTAAVPVEVTAVAALLQHDTSAIAVLAASGIERPAQLDGQVYASYQARFEDWIVQELVKRDGGQGNLRLEYPPKLEIWNRLLQGQAAATWIFLGWEGAQAKLANVALRTFSLEEYGIPYGYTPVLVSVPAVLATKRPAIARFLQVSGEGYRQAVADPALAAQQLAQTGLPDFADVPLVQTSLELLQPHFLTESGNWGTMDAQKWVAFVTWLETTGLLVPTADTTPDKLFVNVLLAS</sequence>
<dbReference type="GO" id="GO:0016740">
    <property type="term" value="F:transferase activity"/>
    <property type="evidence" value="ECO:0007669"/>
    <property type="project" value="UniProtKB-KW"/>
</dbReference>
<keyword evidence="5" id="KW-0808">Transferase</keyword>
<evidence type="ECO:0000256" key="7">
    <source>
        <dbReference type="ARBA" id="ARBA00022898"/>
    </source>
</evidence>
<evidence type="ECO:0000313" key="13">
    <source>
        <dbReference type="EMBL" id="NML65168.1"/>
    </source>
</evidence>
<accession>A0A7Y0AD47</accession>
<evidence type="ECO:0000256" key="2">
    <source>
        <dbReference type="ARBA" id="ARBA00004948"/>
    </source>
</evidence>
<comment type="subunit">
    <text evidence="4">Homodimer.</text>
</comment>
<evidence type="ECO:0000256" key="4">
    <source>
        <dbReference type="ARBA" id="ARBA00011738"/>
    </source>
</evidence>
<dbReference type="EMBL" id="JABBGH010000001">
    <property type="protein sequence ID" value="NML65168.1"/>
    <property type="molecule type" value="Genomic_DNA"/>
</dbReference>
<dbReference type="RefSeq" id="WP_169530420.1">
    <property type="nucleotide sequence ID" value="NZ_JABBGH010000001.1"/>
</dbReference>
<name>A0A7Y0AD47_9BACT</name>
<dbReference type="Gene3D" id="3.40.190.10">
    <property type="entry name" value="Periplasmic binding protein-like II"/>
    <property type="match status" value="2"/>
</dbReference>
<keyword evidence="6" id="KW-0479">Metal-binding</keyword>
<comment type="similarity">
    <text evidence="3">Belongs to the NMT1/THI5 family.</text>
</comment>
<keyword evidence="7" id="KW-0663">Pyridoxal phosphate</keyword>
<comment type="catalytic activity">
    <reaction evidence="11">
        <text>N(6)-(pyridoxal phosphate)-L-lysyl-[4-amino-5-hydroxymethyl-2-methylpyrimidine phosphate synthase] + L-histidyl-[4-amino-5-hydroxymethyl-2-methylpyrimidine phosphate synthase] + 2 Fe(3+) + 4 H2O = L-lysyl-[4-amino-5-hydroxymethyl-2-methylpyrimidine phosphate synthase] + (2S)-2-amino-5-hydroxy-4-oxopentanoyl-[4-amino-5-hydroxymethyl-2-methylpyrimidine phosphate synthase] + 4-amino-2-methyl-5-(phosphooxymethyl)pyrimidine + 3-oxopropanoate + 2 Fe(2+) + 2 H(+)</text>
        <dbReference type="Rhea" id="RHEA:65756"/>
        <dbReference type="Rhea" id="RHEA-COMP:16892"/>
        <dbReference type="Rhea" id="RHEA-COMP:16893"/>
        <dbReference type="Rhea" id="RHEA-COMP:16894"/>
        <dbReference type="Rhea" id="RHEA-COMP:16895"/>
        <dbReference type="ChEBI" id="CHEBI:15377"/>
        <dbReference type="ChEBI" id="CHEBI:15378"/>
        <dbReference type="ChEBI" id="CHEBI:29033"/>
        <dbReference type="ChEBI" id="CHEBI:29034"/>
        <dbReference type="ChEBI" id="CHEBI:29969"/>
        <dbReference type="ChEBI" id="CHEBI:29979"/>
        <dbReference type="ChEBI" id="CHEBI:33190"/>
        <dbReference type="ChEBI" id="CHEBI:58354"/>
        <dbReference type="ChEBI" id="CHEBI:143915"/>
        <dbReference type="ChEBI" id="CHEBI:157692"/>
    </reaction>
    <physiologicalReaction direction="left-to-right" evidence="11">
        <dbReference type="Rhea" id="RHEA:65757"/>
    </physiologicalReaction>
</comment>
<dbReference type="Proteomes" id="UP000559626">
    <property type="component" value="Unassembled WGS sequence"/>
</dbReference>